<evidence type="ECO:0000256" key="4">
    <source>
        <dbReference type="ARBA" id="ARBA00023015"/>
    </source>
</evidence>
<evidence type="ECO:0000313" key="14">
    <source>
        <dbReference type="Proteomes" id="UP000310506"/>
    </source>
</evidence>
<dbReference type="InterPro" id="IPR036388">
    <property type="entry name" value="WH-like_DNA-bd_sf"/>
</dbReference>
<dbReference type="CDD" id="cd17574">
    <property type="entry name" value="REC_OmpR"/>
    <property type="match status" value="1"/>
</dbReference>
<dbReference type="SUPFAM" id="SSF52172">
    <property type="entry name" value="CheY-like"/>
    <property type="match status" value="1"/>
</dbReference>
<evidence type="ECO:0000256" key="10">
    <source>
        <dbReference type="PROSITE-ProRule" id="PRU01091"/>
    </source>
</evidence>
<dbReference type="InterPro" id="IPR039420">
    <property type="entry name" value="WalR-like"/>
</dbReference>
<dbReference type="Pfam" id="PF00072">
    <property type="entry name" value="Response_reg"/>
    <property type="match status" value="1"/>
</dbReference>
<name>A0A4S3B7I3_9ENTE</name>
<dbReference type="InterPro" id="IPR001867">
    <property type="entry name" value="OmpR/PhoB-type_DNA-bd"/>
</dbReference>
<dbReference type="GO" id="GO:0032993">
    <property type="term" value="C:protein-DNA complex"/>
    <property type="evidence" value="ECO:0007669"/>
    <property type="project" value="TreeGrafter"/>
</dbReference>
<dbReference type="Proteomes" id="UP000310506">
    <property type="component" value="Unassembled WGS sequence"/>
</dbReference>
<feature type="DNA-binding region" description="OmpR/PhoB-type" evidence="10">
    <location>
        <begin position="122"/>
        <end position="224"/>
    </location>
</feature>
<keyword evidence="8" id="KW-0961">Cell wall biogenesis/degradation</keyword>
<evidence type="ECO:0000259" key="12">
    <source>
        <dbReference type="PROSITE" id="PS51755"/>
    </source>
</evidence>
<dbReference type="PANTHER" id="PTHR48111:SF40">
    <property type="entry name" value="PHOSPHATE REGULON TRANSCRIPTIONAL REGULATORY PROTEIN PHOB"/>
    <property type="match status" value="1"/>
</dbReference>
<accession>A0A4S3B7I3</accession>
<comment type="caution">
    <text evidence="13">The sequence shown here is derived from an EMBL/GenBank/DDBJ whole genome shotgun (WGS) entry which is preliminary data.</text>
</comment>
<dbReference type="AlphaFoldDB" id="A0A4S3B7I3"/>
<dbReference type="InterPro" id="IPR011006">
    <property type="entry name" value="CheY-like_superfamily"/>
</dbReference>
<dbReference type="InterPro" id="IPR001789">
    <property type="entry name" value="Sig_transdc_resp-reg_receiver"/>
</dbReference>
<keyword evidence="3" id="KW-0902">Two-component regulatory system</keyword>
<dbReference type="FunFam" id="3.40.50.2300:FF:000001">
    <property type="entry name" value="DNA-binding response regulator PhoB"/>
    <property type="match status" value="1"/>
</dbReference>
<dbReference type="Pfam" id="PF00486">
    <property type="entry name" value="Trans_reg_C"/>
    <property type="match status" value="1"/>
</dbReference>
<dbReference type="GO" id="GO:0006355">
    <property type="term" value="P:regulation of DNA-templated transcription"/>
    <property type="evidence" value="ECO:0007669"/>
    <property type="project" value="InterPro"/>
</dbReference>
<evidence type="ECO:0000256" key="1">
    <source>
        <dbReference type="ARBA" id="ARBA00022491"/>
    </source>
</evidence>
<dbReference type="GO" id="GO:0000156">
    <property type="term" value="F:phosphorelay response regulator activity"/>
    <property type="evidence" value="ECO:0007669"/>
    <property type="project" value="TreeGrafter"/>
</dbReference>
<dbReference type="GO" id="GO:0005829">
    <property type="term" value="C:cytosol"/>
    <property type="evidence" value="ECO:0007669"/>
    <property type="project" value="TreeGrafter"/>
</dbReference>
<dbReference type="GO" id="GO:0000976">
    <property type="term" value="F:transcription cis-regulatory region binding"/>
    <property type="evidence" value="ECO:0007669"/>
    <property type="project" value="TreeGrafter"/>
</dbReference>
<feature type="domain" description="OmpR/PhoB-type" evidence="12">
    <location>
        <begin position="122"/>
        <end position="224"/>
    </location>
</feature>
<dbReference type="Gene3D" id="1.10.10.10">
    <property type="entry name" value="Winged helix-like DNA-binding domain superfamily/Winged helix DNA-binding domain"/>
    <property type="match status" value="1"/>
</dbReference>
<dbReference type="Gene3D" id="3.40.50.2300">
    <property type="match status" value="1"/>
</dbReference>
<keyword evidence="4" id="KW-0805">Transcription regulation</keyword>
<evidence type="ECO:0000256" key="8">
    <source>
        <dbReference type="ARBA" id="ARBA00023316"/>
    </source>
</evidence>
<dbReference type="EMBL" id="SDGV01000006">
    <property type="protein sequence ID" value="THB61853.1"/>
    <property type="molecule type" value="Genomic_DNA"/>
</dbReference>
<keyword evidence="2 9" id="KW-0597">Phosphoprotein</keyword>
<sequence length="226" mass="26525">MKLLIIEDNIQLQTILANYLRHQNYNVLTAHTGELGLQIFQEEPIDLILLDIMLPGINGFEVCKKIRQTSMVPIIMITARSEDHDKILGLDVGADDYIVKPFSNKEMDARIRAIMRRLEVNDNQLQNNILIGLQINDEARQVLLENKEIHLTKKEFDLLSHFSQHPNQVFTRDHLLDSVWGYDYLGDFRTVDSHIKRLREKLKLMQEVNWDIKTIWGKGYMFEVRK</sequence>
<protein>
    <submittedName>
        <fullName evidence="13">Response regulator transcription factor</fullName>
    </submittedName>
</protein>
<keyword evidence="1" id="KW-0678">Repressor</keyword>
<dbReference type="RefSeq" id="WP_136136172.1">
    <property type="nucleotide sequence ID" value="NZ_SDGV01000006.1"/>
</dbReference>
<evidence type="ECO:0000259" key="11">
    <source>
        <dbReference type="PROSITE" id="PS50110"/>
    </source>
</evidence>
<evidence type="ECO:0000256" key="2">
    <source>
        <dbReference type="ARBA" id="ARBA00022553"/>
    </source>
</evidence>
<gene>
    <name evidence="13" type="ORF">ESZ54_02850</name>
</gene>
<dbReference type="SMART" id="SM00862">
    <property type="entry name" value="Trans_reg_C"/>
    <property type="match status" value="1"/>
</dbReference>
<dbReference type="SMART" id="SM00448">
    <property type="entry name" value="REC"/>
    <property type="match status" value="1"/>
</dbReference>
<dbReference type="Gene3D" id="6.10.250.690">
    <property type="match status" value="1"/>
</dbReference>
<evidence type="ECO:0000256" key="5">
    <source>
        <dbReference type="ARBA" id="ARBA00023125"/>
    </source>
</evidence>
<dbReference type="PROSITE" id="PS51755">
    <property type="entry name" value="OMPR_PHOB"/>
    <property type="match status" value="1"/>
</dbReference>
<evidence type="ECO:0000313" key="13">
    <source>
        <dbReference type="EMBL" id="THB61853.1"/>
    </source>
</evidence>
<organism evidence="13 14">
    <name type="scientific">Vagococcus silagei</name>
    <dbReference type="NCBI Taxonomy" id="2508885"/>
    <lineage>
        <taxon>Bacteria</taxon>
        <taxon>Bacillati</taxon>
        <taxon>Bacillota</taxon>
        <taxon>Bacilli</taxon>
        <taxon>Lactobacillales</taxon>
        <taxon>Enterococcaceae</taxon>
        <taxon>Vagococcus</taxon>
    </lineage>
</organism>
<feature type="domain" description="Response regulatory" evidence="11">
    <location>
        <begin position="2"/>
        <end position="115"/>
    </location>
</feature>
<keyword evidence="6" id="KW-0010">Activator</keyword>
<dbReference type="OrthoDB" id="9790442at2"/>
<proteinExistence type="predicted"/>
<dbReference type="FunFam" id="1.10.10.10:FF:000018">
    <property type="entry name" value="DNA-binding response regulator ResD"/>
    <property type="match status" value="1"/>
</dbReference>
<keyword evidence="7" id="KW-0804">Transcription</keyword>
<evidence type="ECO:0000256" key="9">
    <source>
        <dbReference type="PROSITE-ProRule" id="PRU00169"/>
    </source>
</evidence>
<keyword evidence="5 10" id="KW-0238">DNA-binding</keyword>
<feature type="modified residue" description="4-aspartylphosphate" evidence="9">
    <location>
        <position position="51"/>
    </location>
</feature>
<dbReference type="CDD" id="cd00383">
    <property type="entry name" value="trans_reg_C"/>
    <property type="match status" value="1"/>
</dbReference>
<dbReference type="GO" id="GO:0071555">
    <property type="term" value="P:cell wall organization"/>
    <property type="evidence" value="ECO:0007669"/>
    <property type="project" value="UniProtKB-KW"/>
</dbReference>
<dbReference type="PROSITE" id="PS50110">
    <property type="entry name" value="RESPONSE_REGULATORY"/>
    <property type="match status" value="1"/>
</dbReference>
<evidence type="ECO:0000256" key="6">
    <source>
        <dbReference type="ARBA" id="ARBA00023159"/>
    </source>
</evidence>
<dbReference type="PANTHER" id="PTHR48111">
    <property type="entry name" value="REGULATOR OF RPOS"/>
    <property type="match status" value="1"/>
</dbReference>
<evidence type="ECO:0000256" key="7">
    <source>
        <dbReference type="ARBA" id="ARBA00023163"/>
    </source>
</evidence>
<reference evidence="13 14" key="1">
    <citation type="submission" date="2019-01" db="EMBL/GenBank/DDBJ databases">
        <title>Vagococcus silagei sp. nov. isolated from brewer's grain.</title>
        <authorList>
            <person name="Guu J.-R."/>
        </authorList>
    </citation>
    <scope>NUCLEOTIDE SEQUENCE [LARGE SCALE GENOMIC DNA]</scope>
    <source>
        <strain evidence="13 14">2B-2</strain>
    </source>
</reference>
<keyword evidence="14" id="KW-1185">Reference proteome</keyword>
<evidence type="ECO:0000256" key="3">
    <source>
        <dbReference type="ARBA" id="ARBA00023012"/>
    </source>
</evidence>